<dbReference type="InterPro" id="IPR003439">
    <property type="entry name" value="ABC_transporter-like_ATP-bd"/>
</dbReference>
<accession>A0A547Q9D9</accession>
<keyword evidence="3" id="KW-0813">Transport</keyword>
<dbReference type="GO" id="GO:0005524">
    <property type="term" value="F:ATP binding"/>
    <property type="evidence" value="ECO:0007669"/>
    <property type="project" value="UniProtKB-KW"/>
</dbReference>
<evidence type="ECO:0000256" key="6">
    <source>
        <dbReference type="ARBA" id="ARBA00022840"/>
    </source>
</evidence>
<dbReference type="AlphaFoldDB" id="A0A547Q9D9"/>
<comment type="similarity">
    <text evidence="2">Belongs to the ABC transporter superfamily.</text>
</comment>
<feature type="domain" description="ABC transporter" evidence="8">
    <location>
        <begin position="7"/>
        <end position="231"/>
    </location>
</feature>
<dbReference type="Pfam" id="PF00005">
    <property type="entry name" value="ABC_tran"/>
    <property type="match status" value="1"/>
</dbReference>
<keyword evidence="7" id="KW-0472">Membrane</keyword>
<dbReference type="Proteomes" id="UP000318590">
    <property type="component" value="Unassembled WGS sequence"/>
</dbReference>
<dbReference type="InterPro" id="IPR027417">
    <property type="entry name" value="P-loop_NTPase"/>
</dbReference>
<keyword evidence="10" id="KW-1185">Reference proteome</keyword>
<dbReference type="InterPro" id="IPR003593">
    <property type="entry name" value="AAA+_ATPase"/>
</dbReference>
<proteinExistence type="inferred from homology"/>
<dbReference type="PROSITE" id="PS50893">
    <property type="entry name" value="ABC_TRANSPORTER_2"/>
    <property type="match status" value="1"/>
</dbReference>
<dbReference type="GO" id="GO:0016887">
    <property type="term" value="F:ATP hydrolysis activity"/>
    <property type="evidence" value="ECO:0007669"/>
    <property type="project" value="InterPro"/>
</dbReference>
<dbReference type="SMART" id="SM00382">
    <property type="entry name" value="AAA"/>
    <property type="match status" value="1"/>
</dbReference>
<dbReference type="InterPro" id="IPR050086">
    <property type="entry name" value="MetN_ABC_transporter-like"/>
</dbReference>
<evidence type="ECO:0000256" key="3">
    <source>
        <dbReference type="ARBA" id="ARBA00022448"/>
    </source>
</evidence>
<evidence type="ECO:0000313" key="10">
    <source>
        <dbReference type="Proteomes" id="UP000318590"/>
    </source>
</evidence>
<reference evidence="9 10" key="1">
    <citation type="submission" date="2019-06" db="EMBL/GenBank/DDBJ databases">
        <title>Paenimaribius caenipelagi gen. nov., sp. nov., isolated from a tidal flat.</title>
        <authorList>
            <person name="Yoon J.-H."/>
        </authorList>
    </citation>
    <scope>NUCLEOTIDE SEQUENCE [LARGE SCALE GENOMIC DNA]</scope>
    <source>
        <strain evidence="9 10">JBTF-M29</strain>
    </source>
</reference>
<gene>
    <name evidence="9" type="ORF">FEV53_02250</name>
</gene>
<keyword evidence="5" id="KW-0547">Nucleotide-binding</keyword>
<comment type="subcellular location">
    <subcellularLocation>
        <location evidence="1">Cell membrane</location>
        <topology evidence="1">Peripheral membrane protein</topology>
    </subcellularLocation>
</comment>
<dbReference type="PANTHER" id="PTHR43166:SF9">
    <property type="entry name" value="GLUTAMATE_ASPARTATE IMPORT ATP-BINDING PROTEIN GLTL"/>
    <property type="match status" value="1"/>
</dbReference>
<evidence type="ECO:0000256" key="1">
    <source>
        <dbReference type="ARBA" id="ARBA00004202"/>
    </source>
</evidence>
<evidence type="ECO:0000256" key="5">
    <source>
        <dbReference type="ARBA" id="ARBA00022741"/>
    </source>
</evidence>
<dbReference type="RefSeq" id="WP_142833197.1">
    <property type="nucleotide sequence ID" value="NZ_VFSV01000003.1"/>
</dbReference>
<dbReference type="EMBL" id="VFSV01000003">
    <property type="protein sequence ID" value="TRD23007.1"/>
    <property type="molecule type" value="Genomic_DNA"/>
</dbReference>
<organism evidence="9 10">
    <name type="scientific">Palleronia caenipelagi</name>
    <dbReference type="NCBI Taxonomy" id="2489174"/>
    <lineage>
        <taxon>Bacteria</taxon>
        <taxon>Pseudomonadati</taxon>
        <taxon>Pseudomonadota</taxon>
        <taxon>Alphaproteobacteria</taxon>
        <taxon>Rhodobacterales</taxon>
        <taxon>Roseobacteraceae</taxon>
        <taxon>Palleronia</taxon>
    </lineage>
</organism>
<dbReference type="Gene3D" id="3.40.50.300">
    <property type="entry name" value="P-loop containing nucleotide triphosphate hydrolases"/>
    <property type="match status" value="1"/>
</dbReference>
<dbReference type="PANTHER" id="PTHR43166">
    <property type="entry name" value="AMINO ACID IMPORT ATP-BINDING PROTEIN"/>
    <property type="match status" value="1"/>
</dbReference>
<protein>
    <submittedName>
        <fullName evidence="9">ATP-binding cassette domain-containing protein</fullName>
    </submittedName>
</protein>
<dbReference type="SUPFAM" id="SSF52540">
    <property type="entry name" value="P-loop containing nucleoside triphosphate hydrolases"/>
    <property type="match status" value="1"/>
</dbReference>
<name>A0A547Q9D9_9RHOB</name>
<evidence type="ECO:0000256" key="4">
    <source>
        <dbReference type="ARBA" id="ARBA00022475"/>
    </source>
</evidence>
<evidence type="ECO:0000259" key="8">
    <source>
        <dbReference type="PROSITE" id="PS50893"/>
    </source>
</evidence>
<comment type="caution">
    <text evidence="9">The sequence shown here is derived from an EMBL/GenBank/DDBJ whole genome shotgun (WGS) entry which is preliminary data.</text>
</comment>
<dbReference type="InterPro" id="IPR017871">
    <property type="entry name" value="ABC_transporter-like_CS"/>
</dbReference>
<dbReference type="OrthoDB" id="9802264at2"/>
<sequence>MSAILPLRLSGAEARRRGKRLVGPVDLTLNSPGATVVIGPNGAGKTTLLRLMHGTERLAGGEISWARPLAEVRHEIAFVFQTPVVLRRSVLDNIAYPLRLRGQSRKNARAEALDWAGRVGLGGMPDRQATVLSGGERQKLALARALITRPEVLFLDEPTAALDGRSTREIETILTEASIAGTRLILSTHDMGQARRLATEVVFLLHGRVHETAAALAFFDAPGTPEAAAFLRGDIIE</sequence>
<dbReference type="GO" id="GO:0005886">
    <property type="term" value="C:plasma membrane"/>
    <property type="evidence" value="ECO:0007669"/>
    <property type="project" value="UniProtKB-SubCell"/>
</dbReference>
<keyword evidence="6 9" id="KW-0067">ATP-binding</keyword>
<evidence type="ECO:0000256" key="7">
    <source>
        <dbReference type="ARBA" id="ARBA00023136"/>
    </source>
</evidence>
<keyword evidence="4" id="KW-1003">Cell membrane</keyword>
<evidence type="ECO:0000256" key="2">
    <source>
        <dbReference type="ARBA" id="ARBA00005417"/>
    </source>
</evidence>
<dbReference type="PROSITE" id="PS00211">
    <property type="entry name" value="ABC_TRANSPORTER_1"/>
    <property type="match status" value="1"/>
</dbReference>
<evidence type="ECO:0000313" key="9">
    <source>
        <dbReference type="EMBL" id="TRD23007.1"/>
    </source>
</evidence>